<feature type="transmembrane region" description="Helical" evidence="2">
    <location>
        <begin position="47"/>
        <end position="67"/>
    </location>
</feature>
<keyword evidence="2" id="KW-1133">Transmembrane helix</keyword>
<protein>
    <submittedName>
        <fullName evidence="3">Uncharacterized protein</fullName>
    </submittedName>
</protein>
<evidence type="ECO:0000313" key="3">
    <source>
        <dbReference type="EMBL" id="SEJ68412.1"/>
    </source>
</evidence>
<evidence type="ECO:0000256" key="2">
    <source>
        <dbReference type="SAM" id="Phobius"/>
    </source>
</evidence>
<dbReference type="STRING" id="856736.SAMN04488058_11444"/>
<keyword evidence="2" id="KW-0472">Membrane</keyword>
<gene>
    <name evidence="3" type="ORF">SAMN04488058_11444</name>
</gene>
<reference evidence="4" key="1">
    <citation type="submission" date="2016-10" db="EMBL/GenBank/DDBJ databases">
        <authorList>
            <person name="Varghese N."/>
            <person name="Submissions S."/>
        </authorList>
    </citation>
    <scope>NUCLEOTIDE SEQUENCE [LARGE SCALE GENOMIC DNA]</scope>
    <source>
        <strain evidence="4">CGMCC 1.10218</strain>
    </source>
</reference>
<organism evidence="3 4">
    <name type="scientific">Deinococcus reticulitermitis</name>
    <dbReference type="NCBI Taxonomy" id="856736"/>
    <lineage>
        <taxon>Bacteria</taxon>
        <taxon>Thermotogati</taxon>
        <taxon>Deinococcota</taxon>
        <taxon>Deinococci</taxon>
        <taxon>Deinococcales</taxon>
        <taxon>Deinococcaceae</taxon>
        <taxon>Deinococcus</taxon>
    </lineage>
</organism>
<keyword evidence="2" id="KW-0812">Transmembrane</keyword>
<sequence>MTRVLLFVAGIFLLAVTALGVLWLAGQVLVGVGAVLAGAAGALLRLLWFLALAGVVGGLTYFVSNAWRPGRRVASAFAAVPAPKARRPERRVAAPASLTASAPLVVAAQSEIVREAASASAAPASPPPPTDEERERAG</sequence>
<name>A0A1H7B1Y0_9DEIO</name>
<dbReference type="EMBL" id="FNZA01000014">
    <property type="protein sequence ID" value="SEJ68412.1"/>
    <property type="molecule type" value="Genomic_DNA"/>
</dbReference>
<feature type="region of interest" description="Disordered" evidence="1">
    <location>
        <begin position="117"/>
        <end position="138"/>
    </location>
</feature>
<dbReference type="RefSeq" id="WP_177183216.1">
    <property type="nucleotide sequence ID" value="NZ_FNZA01000014.1"/>
</dbReference>
<keyword evidence="4" id="KW-1185">Reference proteome</keyword>
<evidence type="ECO:0000256" key="1">
    <source>
        <dbReference type="SAM" id="MobiDB-lite"/>
    </source>
</evidence>
<evidence type="ECO:0000313" key="4">
    <source>
        <dbReference type="Proteomes" id="UP000199223"/>
    </source>
</evidence>
<dbReference type="AlphaFoldDB" id="A0A1H7B1Y0"/>
<proteinExistence type="predicted"/>
<dbReference type="Proteomes" id="UP000199223">
    <property type="component" value="Unassembled WGS sequence"/>
</dbReference>
<accession>A0A1H7B1Y0</accession>